<evidence type="ECO:0000256" key="1">
    <source>
        <dbReference type="ARBA" id="ARBA00022884"/>
    </source>
</evidence>
<evidence type="ECO:0000313" key="4">
    <source>
        <dbReference type="Proteomes" id="UP000765509"/>
    </source>
</evidence>
<evidence type="ECO:0000259" key="2">
    <source>
        <dbReference type="PROSITE" id="PS50994"/>
    </source>
</evidence>
<sequence length="147" mass="16993">MDWVTALPPGGDRNCNAFIVIVDRYSKTPVFLPFNKDDTAMYTSLLIWNRVISHTCVLKNMISDRDPTFKSVLWTNLHMLLGTTISFSIAYHPWTDGLEERIIQTLEEMIRRFSAYDLELEDSDGFTYVGYTLIPELGLAYNTYIHD</sequence>
<dbReference type="PANTHER" id="PTHR37984">
    <property type="entry name" value="PROTEIN CBG26694"/>
    <property type="match status" value="1"/>
</dbReference>
<dbReference type="PROSITE" id="PS50994">
    <property type="entry name" value="INTEGRASE"/>
    <property type="match status" value="1"/>
</dbReference>
<gene>
    <name evidence="3" type="ORF">O181_092443</name>
</gene>
<dbReference type="InterPro" id="IPR036397">
    <property type="entry name" value="RNaseH_sf"/>
</dbReference>
<dbReference type="OrthoDB" id="2273864at2759"/>
<dbReference type="GO" id="GO:0015074">
    <property type="term" value="P:DNA integration"/>
    <property type="evidence" value="ECO:0007669"/>
    <property type="project" value="InterPro"/>
</dbReference>
<evidence type="ECO:0000313" key="3">
    <source>
        <dbReference type="EMBL" id="MBW0552728.1"/>
    </source>
</evidence>
<accession>A0A9Q3IYJ7</accession>
<keyword evidence="1" id="KW-0694">RNA-binding</keyword>
<keyword evidence="4" id="KW-1185">Reference proteome</keyword>
<dbReference type="GO" id="GO:0003723">
    <property type="term" value="F:RNA binding"/>
    <property type="evidence" value="ECO:0007669"/>
    <property type="project" value="UniProtKB-KW"/>
</dbReference>
<dbReference type="Proteomes" id="UP000765509">
    <property type="component" value="Unassembled WGS sequence"/>
</dbReference>
<comment type="caution">
    <text evidence="3">The sequence shown here is derived from an EMBL/GenBank/DDBJ whole genome shotgun (WGS) entry which is preliminary data.</text>
</comment>
<dbReference type="InterPro" id="IPR012337">
    <property type="entry name" value="RNaseH-like_sf"/>
</dbReference>
<protein>
    <recommendedName>
        <fullName evidence="2">Integrase catalytic domain-containing protein</fullName>
    </recommendedName>
</protein>
<proteinExistence type="predicted"/>
<dbReference type="InterPro" id="IPR001584">
    <property type="entry name" value="Integrase_cat-core"/>
</dbReference>
<dbReference type="Gene3D" id="3.30.420.10">
    <property type="entry name" value="Ribonuclease H-like superfamily/Ribonuclease H"/>
    <property type="match status" value="1"/>
</dbReference>
<dbReference type="EMBL" id="AVOT02058977">
    <property type="protein sequence ID" value="MBW0552728.1"/>
    <property type="molecule type" value="Genomic_DNA"/>
</dbReference>
<dbReference type="PANTHER" id="PTHR37984:SF5">
    <property type="entry name" value="PROTEIN NYNRIN-LIKE"/>
    <property type="match status" value="1"/>
</dbReference>
<dbReference type="GO" id="GO:0005634">
    <property type="term" value="C:nucleus"/>
    <property type="evidence" value="ECO:0007669"/>
    <property type="project" value="UniProtKB-ARBA"/>
</dbReference>
<name>A0A9Q3IYJ7_9BASI</name>
<feature type="domain" description="Integrase catalytic" evidence="2">
    <location>
        <begin position="1"/>
        <end position="147"/>
    </location>
</feature>
<dbReference type="SUPFAM" id="SSF53098">
    <property type="entry name" value="Ribonuclease H-like"/>
    <property type="match status" value="1"/>
</dbReference>
<organism evidence="3 4">
    <name type="scientific">Austropuccinia psidii MF-1</name>
    <dbReference type="NCBI Taxonomy" id="1389203"/>
    <lineage>
        <taxon>Eukaryota</taxon>
        <taxon>Fungi</taxon>
        <taxon>Dikarya</taxon>
        <taxon>Basidiomycota</taxon>
        <taxon>Pucciniomycotina</taxon>
        <taxon>Pucciniomycetes</taxon>
        <taxon>Pucciniales</taxon>
        <taxon>Sphaerophragmiaceae</taxon>
        <taxon>Austropuccinia</taxon>
    </lineage>
</organism>
<reference evidence="3" key="1">
    <citation type="submission" date="2021-03" db="EMBL/GenBank/DDBJ databases">
        <title>Draft genome sequence of rust myrtle Austropuccinia psidii MF-1, a brazilian biotype.</title>
        <authorList>
            <person name="Quecine M.C."/>
            <person name="Pachon D.M.R."/>
            <person name="Bonatelli M.L."/>
            <person name="Correr F.H."/>
            <person name="Franceschini L.M."/>
            <person name="Leite T.F."/>
            <person name="Margarido G.R.A."/>
            <person name="Almeida C.A."/>
            <person name="Ferrarezi J.A."/>
            <person name="Labate C.A."/>
        </authorList>
    </citation>
    <scope>NUCLEOTIDE SEQUENCE</scope>
    <source>
        <strain evidence="3">MF-1</strain>
    </source>
</reference>
<dbReference type="InterPro" id="IPR050951">
    <property type="entry name" value="Retrovirus_Pol_polyprotein"/>
</dbReference>
<dbReference type="AlphaFoldDB" id="A0A9Q3IYJ7"/>